<keyword evidence="7" id="KW-1185">Reference proteome</keyword>
<feature type="region of interest" description="Disordered" evidence="5">
    <location>
        <begin position="853"/>
        <end position="877"/>
    </location>
</feature>
<reference evidence="8" key="3">
    <citation type="submission" date="2025-08" db="UniProtKB">
        <authorList>
            <consortium name="RefSeq"/>
        </authorList>
    </citation>
    <scope>IDENTIFICATION</scope>
    <source>
        <strain evidence="8">CBS 342.82</strain>
    </source>
</reference>
<evidence type="ECO:0000256" key="4">
    <source>
        <dbReference type="PROSITE-ProRule" id="PRU00723"/>
    </source>
</evidence>
<dbReference type="InterPro" id="IPR036855">
    <property type="entry name" value="Znf_CCCH_sf"/>
</dbReference>
<feature type="compositionally biased region" description="Polar residues" evidence="5">
    <location>
        <begin position="1055"/>
        <end position="1079"/>
    </location>
</feature>
<evidence type="ECO:0000256" key="3">
    <source>
        <dbReference type="ARBA" id="ARBA00022833"/>
    </source>
</evidence>
<evidence type="ECO:0000256" key="5">
    <source>
        <dbReference type="SAM" id="MobiDB-lite"/>
    </source>
</evidence>
<feature type="compositionally biased region" description="Polar residues" evidence="5">
    <location>
        <begin position="690"/>
        <end position="700"/>
    </location>
</feature>
<organism evidence="8">
    <name type="scientific">Dissoconium aciculare CBS 342.82</name>
    <dbReference type="NCBI Taxonomy" id="1314786"/>
    <lineage>
        <taxon>Eukaryota</taxon>
        <taxon>Fungi</taxon>
        <taxon>Dikarya</taxon>
        <taxon>Ascomycota</taxon>
        <taxon>Pezizomycotina</taxon>
        <taxon>Dothideomycetes</taxon>
        <taxon>Dothideomycetidae</taxon>
        <taxon>Mycosphaerellales</taxon>
        <taxon>Dissoconiaceae</taxon>
        <taxon>Dissoconium</taxon>
    </lineage>
</organism>
<proteinExistence type="predicted"/>
<accession>A0A6J3MDP1</accession>
<evidence type="ECO:0000313" key="8">
    <source>
        <dbReference type="RefSeq" id="XP_033462755.1"/>
    </source>
</evidence>
<feature type="region of interest" description="Disordered" evidence="5">
    <location>
        <begin position="952"/>
        <end position="981"/>
    </location>
</feature>
<protein>
    <recommendedName>
        <fullName evidence="6">C3H1-type domain-containing protein</fullName>
    </recommendedName>
</protein>
<feature type="region of interest" description="Disordered" evidence="5">
    <location>
        <begin position="563"/>
        <end position="760"/>
    </location>
</feature>
<keyword evidence="1 4" id="KW-0479">Metal-binding</keyword>
<dbReference type="GeneID" id="54357135"/>
<dbReference type="GO" id="GO:0008270">
    <property type="term" value="F:zinc ion binding"/>
    <property type="evidence" value="ECO:0007669"/>
    <property type="project" value="UniProtKB-KW"/>
</dbReference>
<dbReference type="AlphaFoldDB" id="A0A6J3MDP1"/>
<dbReference type="OrthoDB" id="4347at2759"/>
<feature type="compositionally biased region" description="Pro residues" evidence="5">
    <location>
        <begin position="1006"/>
        <end position="1028"/>
    </location>
</feature>
<feature type="region of interest" description="Disordered" evidence="5">
    <location>
        <begin position="993"/>
        <end position="1028"/>
    </location>
</feature>
<evidence type="ECO:0000259" key="6">
    <source>
        <dbReference type="PROSITE" id="PS50103"/>
    </source>
</evidence>
<feature type="domain" description="C3H1-type" evidence="6">
    <location>
        <begin position="1098"/>
        <end position="1123"/>
    </location>
</feature>
<reference evidence="8" key="2">
    <citation type="submission" date="2020-04" db="EMBL/GenBank/DDBJ databases">
        <authorList>
            <consortium name="NCBI Genome Project"/>
        </authorList>
    </citation>
    <scope>NUCLEOTIDE SEQUENCE</scope>
    <source>
        <strain evidence="8">CBS 342.82</strain>
    </source>
</reference>
<feature type="compositionally biased region" description="Polar residues" evidence="5">
    <location>
        <begin position="50"/>
        <end position="66"/>
    </location>
</feature>
<dbReference type="Pfam" id="PF00642">
    <property type="entry name" value="zf-CCCH"/>
    <property type="match status" value="1"/>
</dbReference>
<reference evidence="8" key="1">
    <citation type="submission" date="2020-01" db="EMBL/GenBank/DDBJ databases">
        <authorList>
            <consortium name="DOE Joint Genome Institute"/>
            <person name="Haridas S."/>
            <person name="Albert R."/>
            <person name="Binder M."/>
            <person name="Bloem J."/>
            <person name="Labutti K."/>
            <person name="Salamov A."/>
            <person name="Andreopoulos B."/>
            <person name="Baker S.E."/>
            <person name="Barry K."/>
            <person name="Bills G."/>
            <person name="Bluhm B.H."/>
            <person name="Cannon C."/>
            <person name="Castanera R."/>
            <person name="Culley D.E."/>
            <person name="Daum C."/>
            <person name="Ezra D."/>
            <person name="Gonzalez J.B."/>
            <person name="Henrissat B."/>
            <person name="Kuo A."/>
            <person name="Liang C."/>
            <person name="Lipzen A."/>
            <person name="Lutzoni F."/>
            <person name="Magnuson J."/>
            <person name="Mondo S."/>
            <person name="Nolan M."/>
            <person name="Ohm R."/>
            <person name="Pangilinan J."/>
            <person name="Park H.-J."/>
            <person name="Ramirez L."/>
            <person name="Alfaro M."/>
            <person name="Sun H."/>
            <person name="Tritt A."/>
            <person name="Yoshinaga Y."/>
            <person name="Zwiers L.-H."/>
            <person name="Turgeon B.G."/>
            <person name="Goodwin S.B."/>
            <person name="Spatafora J.W."/>
            <person name="Crous P.W."/>
            <person name="Grigoriev I.V."/>
        </authorList>
    </citation>
    <scope>NUCLEOTIDE SEQUENCE</scope>
    <source>
        <strain evidence="8">CBS 342.82</strain>
    </source>
</reference>
<keyword evidence="3 4" id="KW-0862">Zinc</keyword>
<dbReference type="SUPFAM" id="SSF90229">
    <property type="entry name" value="CCCH zinc finger"/>
    <property type="match status" value="1"/>
</dbReference>
<feature type="compositionally biased region" description="Low complexity" evidence="5">
    <location>
        <begin position="77"/>
        <end position="96"/>
    </location>
</feature>
<keyword evidence="2 4" id="KW-0863">Zinc-finger</keyword>
<dbReference type="PROSITE" id="PS50103">
    <property type="entry name" value="ZF_C3H1"/>
    <property type="match status" value="1"/>
</dbReference>
<feature type="compositionally biased region" description="Basic and acidic residues" evidence="5">
    <location>
        <begin position="1080"/>
        <end position="1091"/>
    </location>
</feature>
<gene>
    <name evidence="8" type="ORF">K489DRAFT_166067</name>
</gene>
<feature type="compositionally biased region" description="Basic and acidic residues" evidence="5">
    <location>
        <begin position="733"/>
        <end position="760"/>
    </location>
</feature>
<feature type="compositionally biased region" description="Low complexity" evidence="5">
    <location>
        <begin position="649"/>
        <end position="666"/>
    </location>
</feature>
<evidence type="ECO:0000256" key="1">
    <source>
        <dbReference type="ARBA" id="ARBA00022723"/>
    </source>
</evidence>
<feature type="compositionally biased region" description="Low complexity" evidence="5">
    <location>
        <begin position="960"/>
        <end position="981"/>
    </location>
</feature>
<evidence type="ECO:0000256" key="2">
    <source>
        <dbReference type="ARBA" id="ARBA00022771"/>
    </source>
</evidence>
<evidence type="ECO:0000313" key="7">
    <source>
        <dbReference type="Proteomes" id="UP000504637"/>
    </source>
</evidence>
<feature type="compositionally biased region" description="Low complexity" evidence="5">
    <location>
        <begin position="706"/>
        <end position="718"/>
    </location>
</feature>
<feature type="region of interest" description="Disordered" evidence="5">
    <location>
        <begin position="889"/>
        <end position="911"/>
    </location>
</feature>
<feature type="region of interest" description="Disordered" evidence="5">
    <location>
        <begin position="44"/>
        <end position="96"/>
    </location>
</feature>
<feature type="compositionally biased region" description="Low complexity" evidence="5">
    <location>
        <begin position="1045"/>
        <end position="1054"/>
    </location>
</feature>
<dbReference type="Proteomes" id="UP000504637">
    <property type="component" value="Unplaced"/>
</dbReference>
<dbReference type="Gene3D" id="4.10.1000.10">
    <property type="entry name" value="Zinc finger, CCCH-type"/>
    <property type="match status" value="1"/>
</dbReference>
<feature type="compositionally biased region" description="Low complexity" evidence="5">
    <location>
        <begin position="578"/>
        <end position="592"/>
    </location>
</feature>
<dbReference type="RefSeq" id="XP_033462755.1">
    <property type="nucleotide sequence ID" value="XM_033599336.1"/>
</dbReference>
<feature type="compositionally biased region" description="Polar residues" evidence="5">
    <location>
        <begin position="629"/>
        <end position="640"/>
    </location>
</feature>
<feature type="region of interest" description="Disordered" evidence="5">
    <location>
        <begin position="1045"/>
        <end position="1095"/>
    </location>
</feature>
<dbReference type="InterPro" id="IPR000571">
    <property type="entry name" value="Znf_CCCH"/>
</dbReference>
<feature type="compositionally biased region" description="Basic and acidic residues" evidence="5">
    <location>
        <begin position="566"/>
        <end position="577"/>
    </location>
</feature>
<feature type="compositionally biased region" description="Acidic residues" evidence="5">
    <location>
        <begin position="358"/>
        <end position="377"/>
    </location>
</feature>
<feature type="compositionally biased region" description="Polar residues" evidence="5">
    <location>
        <begin position="993"/>
        <end position="1003"/>
    </location>
</feature>
<sequence length="1123" mass="123267">MDHQTTSGAHDPFAGSHVYVDPSQYNSYDNLNFFQADADPVFNENDWTLGDSQPVSRAQQPGQTWSHNDDQLPTHIQHAQSQQTQHQQQQQPPPLQLQQQSYLNPPAQYRTTQSKSPVPFTNNNFAAYGNQQPYNYKEQKFDPSKVFKEQFNASNVSQQHFDPSLTQINPNDTQNFHAGGHYNPQTVANPQTFAPQAQEQARPQPAFKNNVHVGPPYQQGPSHASQTPPVPATAALRNVDEEALARAVPKGVSGGLFSIINFDDLARATNTDRFGNYVNIGKDRQEWQCTRSALPTYVPRHSRRELRFLASKNVNALAKIGKKPNKEKPMISAVKTTKPAALATSTTDGPVTIKDSSSDEDSSSDDDSDYSDDDDDSPLPSRKPEDPKGCIEYDTIKALWRNKRKNISSDSFKQALVDFWDIIKTIRDRWKLDSTAYAEAEEKKRTGELPLLRSRVKDQRDMIEVAFRTALKHGHRGIVELLAENSPLVFVCFQFLLDRQKADDLNGSVTRAILETMSTFTTLTDEKLEKVRLNKLLAIYQKKGDAKTQFWVKKIKANASLATKNAAEKEPATKKASDAPAAKPADAATASPGKGPLPTKRPEVVSGVKRAANGASEANPAKRVAVSKPTLNGTATSSKPTAVGTVKKPLTSAVPTSSTTATSTAPRKTVAAKPTGFFSSLSSAAKKPGTSISEKSTSATGDKIAGARNPNPAGAPMAKPTFSFAETMAKLSKPKEEKPVPKAEKEVPNETAEERTKRLRKEERRKLRVRFRPDSDLVQIRLFTHDPEEELHHDANQVRDVSDVGGEGRMFKQQNKMMDLDEEDDIADEPENLIDFKEPSPVDFSVVDNDERQRNYEPYGGGVLKPTSPESDERRKYEDSNLVVFYPTASDVPANPREPANAYTGELSEPFKSFGLPEEQYIKRAQDRRASKINANAPSGFNIAALAGLLSKAAPPPPQHQQQQSQAQPVMAPPAASSQMPDIGSILANLRQSALTTQPQQSDAYHPPPPNVSYQPPPPSAPTHPVLPPANIDLAAILAALNSNQNANQPPAASTPTMNNYGPSYGSQPGWATSQNHNVAHNESEETEIAKAKAGNPAYKTKTCRFYQEGRCQKGAACSYIHS</sequence>
<feature type="zinc finger region" description="C3H1-type" evidence="4">
    <location>
        <begin position="1098"/>
        <end position="1123"/>
    </location>
</feature>
<name>A0A6J3MDP1_9PEZI</name>
<feature type="region of interest" description="Disordered" evidence="5">
    <location>
        <begin position="321"/>
        <end position="389"/>
    </location>
</feature>